<dbReference type="AlphaFoldDB" id="A0A8E6EUJ9"/>
<proteinExistence type="predicted"/>
<keyword evidence="6" id="KW-0732">Signal</keyword>
<dbReference type="EMBL" id="CP074694">
    <property type="protein sequence ID" value="QVL31372.1"/>
    <property type="molecule type" value="Genomic_DNA"/>
</dbReference>
<dbReference type="PANTHER" id="PTHR35889">
    <property type="entry name" value="CYCLOINULO-OLIGOSACCHARIDE FRUCTANOTRANSFERASE-RELATED"/>
    <property type="match status" value="1"/>
</dbReference>
<evidence type="ECO:0000256" key="2">
    <source>
        <dbReference type="ARBA" id="ARBA00022723"/>
    </source>
</evidence>
<feature type="domain" description="Cytochrome c" evidence="7">
    <location>
        <begin position="27"/>
        <end position="119"/>
    </location>
</feature>
<dbReference type="InterPro" id="IPR022655">
    <property type="entry name" value="DUF1553"/>
</dbReference>
<organism evidence="8 9">
    <name type="scientific">Telmatocola sphagniphila</name>
    <dbReference type="NCBI Taxonomy" id="1123043"/>
    <lineage>
        <taxon>Bacteria</taxon>
        <taxon>Pseudomonadati</taxon>
        <taxon>Planctomycetota</taxon>
        <taxon>Planctomycetia</taxon>
        <taxon>Gemmatales</taxon>
        <taxon>Gemmataceae</taxon>
    </lineage>
</organism>
<dbReference type="PROSITE" id="PS51007">
    <property type="entry name" value="CYTC"/>
    <property type="match status" value="1"/>
</dbReference>
<keyword evidence="1 4" id="KW-0349">Heme</keyword>
<feature type="signal peptide" evidence="6">
    <location>
        <begin position="1"/>
        <end position="23"/>
    </location>
</feature>
<dbReference type="InterPro" id="IPR011429">
    <property type="entry name" value="Cyt_c_Planctomycete-type"/>
</dbReference>
<sequence length="795" mass="90521">MRWTRFLPGLAVSLLFVSPAVCADRIDYNRDVKPILAKNCFSCHGPDEAHREAKLRLDIREAAIAPRKKGQAIDLKETHKSRLLVRIQDAQEPMPPEESGNRLTAEQIATLKKWVEQGAAYSEHWAFVKPQRPEVPKLNSGNWIRNPIDAFILKELQAHGLKPAPEASRPILLRRLSLDLRGLPPTPQEVQEFLADKSADAYEKWVDKLLADPAYGERMARTWLDLARYADSAGYGSDPLRLNMWKYREWVIEAFNRNLPYDRFTVEQIAGDLLPNPTLEQKIATAFNRNTMTNTEGGTDREEFRVAAVKDRVDTTLQVWMGITFGCAKCHNHKYDPFTQKEYYQVYAVFNQTADNDQPNETPLLQVAAPELLARVKQIDARLAEIQKEIKADSPERKKAREEWEKTRKKTDAKPDAKKLEEQFEAESPYFKKWKDEMAALKKAKPVIPTLPVMEELAKERQRKTRMMVKGDFLNPGEEVKPTLPAAFPKLTEVTSINRLALAKWIVQENNPLTARVEVNRLWSQLFGRGLLETEEDFGTQGELPSHPELLDWLATEFIGDKWDVKALIKLLVTSATYRQSSQTLPEHLEKDPKNVLLSRAPRYRLEGEMIRDQALALSGLLKKKLGGPSVYPPQPDGLWQAAFNGERSYPTSTGDDRYRRGIYTVWRRTIPNPAMTTFDAPSRETCTVRRIRTNTPLQAFVTLNDPVFFEAAQALAKRIMSEGKASMQFAYELTTGRPATPEILAPLNKLLESEKARFEKDKEAAKKLAGDPETAAWTIIANVLLNQDSVLTRN</sequence>
<dbReference type="InterPro" id="IPR009056">
    <property type="entry name" value="Cyt_c-like_dom"/>
</dbReference>
<evidence type="ECO:0000259" key="7">
    <source>
        <dbReference type="PROSITE" id="PS51007"/>
    </source>
</evidence>
<evidence type="ECO:0000256" key="4">
    <source>
        <dbReference type="PROSITE-ProRule" id="PRU00433"/>
    </source>
</evidence>
<reference evidence="8" key="1">
    <citation type="submission" date="2021-05" db="EMBL/GenBank/DDBJ databases">
        <title>Complete genome sequence of the cellulolytic planctomycete Telmatocola sphagniphila SP2T and characterization of the first cellulase from planctomycetes.</title>
        <authorList>
            <person name="Rakitin A.L."/>
            <person name="Beletsky A.V."/>
            <person name="Naumoff D.G."/>
            <person name="Kulichevskaya I.S."/>
            <person name="Mardanov A.V."/>
            <person name="Ravin N.V."/>
            <person name="Dedysh S.N."/>
        </authorList>
    </citation>
    <scope>NUCLEOTIDE SEQUENCE</scope>
    <source>
        <strain evidence="8">SP2T</strain>
    </source>
</reference>
<evidence type="ECO:0000256" key="6">
    <source>
        <dbReference type="SAM" id="SignalP"/>
    </source>
</evidence>
<gene>
    <name evidence="8" type="ORF">KIH39_21375</name>
</gene>
<dbReference type="Pfam" id="PF07635">
    <property type="entry name" value="PSCyt1"/>
    <property type="match status" value="1"/>
</dbReference>
<evidence type="ECO:0000313" key="8">
    <source>
        <dbReference type="EMBL" id="QVL31372.1"/>
    </source>
</evidence>
<evidence type="ECO:0000256" key="5">
    <source>
        <dbReference type="SAM" id="MobiDB-lite"/>
    </source>
</evidence>
<protein>
    <submittedName>
        <fullName evidence="8">DUF1553 domain-containing protein</fullName>
    </submittedName>
</protein>
<dbReference type="GO" id="GO:0046872">
    <property type="term" value="F:metal ion binding"/>
    <property type="evidence" value="ECO:0007669"/>
    <property type="project" value="UniProtKB-KW"/>
</dbReference>
<dbReference type="RefSeq" id="WP_213495253.1">
    <property type="nucleotide sequence ID" value="NZ_CP074694.1"/>
</dbReference>
<dbReference type="InterPro" id="IPR036909">
    <property type="entry name" value="Cyt_c-like_dom_sf"/>
</dbReference>
<feature type="chain" id="PRO_5034375839" evidence="6">
    <location>
        <begin position="24"/>
        <end position="795"/>
    </location>
</feature>
<evidence type="ECO:0000313" key="9">
    <source>
        <dbReference type="Proteomes" id="UP000676194"/>
    </source>
</evidence>
<dbReference type="GO" id="GO:0009055">
    <property type="term" value="F:electron transfer activity"/>
    <property type="evidence" value="ECO:0007669"/>
    <property type="project" value="InterPro"/>
</dbReference>
<dbReference type="KEGG" id="tsph:KIH39_21375"/>
<feature type="region of interest" description="Disordered" evidence="5">
    <location>
        <begin position="392"/>
        <end position="418"/>
    </location>
</feature>
<evidence type="ECO:0000256" key="1">
    <source>
        <dbReference type="ARBA" id="ARBA00022617"/>
    </source>
</evidence>
<dbReference type="Proteomes" id="UP000676194">
    <property type="component" value="Chromosome"/>
</dbReference>
<keyword evidence="3 4" id="KW-0408">Iron</keyword>
<keyword evidence="2 4" id="KW-0479">Metal-binding</keyword>
<keyword evidence="9" id="KW-1185">Reference proteome</keyword>
<dbReference type="Pfam" id="PF07583">
    <property type="entry name" value="PSCyt2"/>
    <property type="match status" value="1"/>
</dbReference>
<accession>A0A8E6EUJ9</accession>
<dbReference type="Pfam" id="PF07587">
    <property type="entry name" value="PSD1"/>
    <property type="match status" value="1"/>
</dbReference>
<name>A0A8E6EUJ9_9BACT</name>
<dbReference type="SUPFAM" id="SSF46626">
    <property type="entry name" value="Cytochrome c"/>
    <property type="match status" value="1"/>
</dbReference>
<dbReference type="GO" id="GO:0020037">
    <property type="term" value="F:heme binding"/>
    <property type="evidence" value="ECO:0007669"/>
    <property type="project" value="InterPro"/>
</dbReference>
<dbReference type="PANTHER" id="PTHR35889:SF3">
    <property type="entry name" value="F-BOX DOMAIN-CONTAINING PROTEIN"/>
    <property type="match status" value="1"/>
</dbReference>
<dbReference type="InterPro" id="IPR011444">
    <property type="entry name" value="DUF1549"/>
</dbReference>
<evidence type="ECO:0000256" key="3">
    <source>
        <dbReference type="ARBA" id="ARBA00023004"/>
    </source>
</evidence>